<dbReference type="RefSeq" id="WP_054970459.1">
    <property type="nucleotide sequence ID" value="NZ_LJCO01000077.1"/>
</dbReference>
<protein>
    <submittedName>
        <fullName evidence="2">Uncharacterized protein</fullName>
    </submittedName>
</protein>
<dbReference type="AlphaFoldDB" id="A0A0P9EU01"/>
<name>A0A0P9EU01_9BACL</name>
<dbReference type="Proteomes" id="UP000050482">
    <property type="component" value="Unassembled WGS sequence"/>
</dbReference>
<evidence type="ECO:0000313" key="2">
    <source>
        <dbReference type="EMBL" id="KPV42394.1"/>
    </source>
</evidence>
<dbReference type="PATRIC" id="fig|471514.4.peg.4947"/>
<feature type="region of interest" description="Disordered" evidence="1">
    <location>
        <begin position="291"/>
        <end position="329"/>
    </location>
</feature>
<dbReference type="EMBL" id="LJCO01000077">
    <property type="protein sequence ID" value="KPV42394.1"/>
    <property type="molecule type" value="Genomic_DNA"/>
</dbReference>
<organism evidence="2 3">
    <name type="scientific">Alicyclobacillus ferrooxydans</name>
    <dbReference type="NCBI Taxonomy" id="471514"/>
    <lineage>
        <taxon>Bacteria</taxon>
        <taxon>Bacillati</taxon>
        <taxon>Bacillota</taxon>
        <taxon>Bacilli</taxon>
        <taxon>Bacillales</taxon>
        <taxon>Alicyclobacillaceae</taxon>
        <taxon>Alicyclobacillus</taxon>
    </lineage>
</organism>
<feature type="region of interest" description="Disordered" evidence="1">
    <location>
        <begin position="218"/>
        <end position="239"/>
    </location>
</feature>
<proteinExistence type="predicted"/>
<feature type="compositionally biased region" description="Basic and acidic residues" evidence="1">
    <location>
        <begin position="291"/>
        <end position="308"/>
    </location>
</feature>
<keyword evidence="3" id="KW-1185">Reference proteome</keyword>
<accession>A0A0P9EU01</accession>
<evidence type="ECO:0000256" key="1">
    <source>
        <dbReference type="SAM" id="MobiDB-lite"/>
    </source>
</evidence>
<feature type="region of interest" description="Disordered" evidence="1">
    <location>
        <begin position="173"/>
        <end position="206"/>
    </location>
</feature>
<gene>
    <name evidence="2" type="ORF">AN477_17445</name>
</gene>
<sequence>MSVSKQQLDEVRLTGVNAATATNELDWIALLTDFAEQYEMQLNETLRWISSRTSLQVACEVMGIPLSPSIASKYTPRDLEMLNSLGDVLWTHGCKVPRLMEHRRMEYVRKGRDTMGFSLTPEEYLRERAAGKSKNKIAKQQGISGPALFHWLNKWGLKDVAVEQQEIEQMLSRSALTSSATIAEPSADDSDSESIEKANPTSENDDVAASLEGEALPATSAGGEAGEGSASGEDGTPGYVLYPRRKLHVVGQPSNQNEVLLQKQTINAEQSCSVPAVTAVPLDTVYEKNGDSEVLESKGGDSKGHDSKAYSQAHDSGAPAPSASDLKTTGTQVCDSNALDSIADIHIPLVDRQGLISLPKIINTQELSRDELMQMGIRLLQEAVGRAYGDLSDLLGTGPAGEQIHQYVAHQVEKFIGKKG</sequence>
<reference evidence="2 3" key="1">
    <citation type="submission" date="2015-09" db="EMBL/GenBank/DDBJ databases">
        <title>Draft genome sequence of Alicyclobacillus ferrooxydans DSM 22381.</title>
        <authorList>
            <person name="Hemp J."/>
        </authorList>
    </citation>
    <scope>NUCLEOTIDE SEQUENCE [LARGE SCALE GENOMIC DNA]</scope>
    <source>
        <strain evidence="2 3">TC-34</strain>
    </source>
</reference>
<comment type="caution">
    <text evidence="2">The sequence shown here is derived from an EMBL/GenBank/DDBJ whole genome shotgun (WGS) entry which is preliminary data.</text>
</comment>
<evidence type="ECO:0000313" key="3">
    <source>
        <dbReference type="Proteomes" id="UP000050482"/>
    </source>
</evidence>